<feature type="region of interest" description="Disordered" evidence="1">
    <location>
        <begin position="42"/>
        <end position="78"/>
    </location>
</feature>
<feature type="compositionally biased region" description="Basic residues" evidence="1">
    <location>
        <begin position="64"/>
        <end position="73"/>
    </location>
</feature>
<name>A0ABD1W344_9LAMI</name>
<dbReference type="Proteomes" id="UP001604336">
    <property type="component" value="Unassembled WGS sequence"/>
</dbReference>
<reference evidence="3" key="1">
    <citation type="submission" date="2024-07" db="EMBL/GenBank/DDBJ databases">
        <title>Two chromosome-level genome assemblies of Korean endemic species Abeliophyllum distichum and Forsythia ovata (Oleaceae).</title>
        <authorList>
            <person name="Jang H."/>
        </authorList>
    </citation>
    <scope>NUCLEOTIDE SEQUENCE [LARGE SCALE GENOMIC DNA]</scope>
</reference>
<evidence type="ECO:0000256" key="1">
    <source>
        <dbReference type="SAM" id="MobiDB-lite"/>
    </source>
</evidence>
<dbReference type="AlphaFoldDB" id="A0ABD1W344"/>
<dbReference type="EMBL" id="JBFOLK010000001">
    <property type="protein sequence ID" value="KAL2543338.1"/>
    <property type="molecule type" value="Genomic_DNA"/>
</dbReference>
<proteinExistence type="predicted"/>
<organism evidence="2 3">
    <name type="scientific">Abeliophyllum distichum</name>
    <dbReference type="NCBI Taxonomy" id="126358"/>
    <lineage>
        <taxon>Eukaryota</taxon>
        <taxon>Viridiplantae</taxon>
        <taxon>Streptophyta</taxon>
        <taxon>Embryophyta</taxon>
        <taxon>Tracheophyta</taxon>
        <taxon>Spermatophyta</taxon>
        <taxon>Magnoliopsida</taxon>
        <taxon>eudicotyledons</taxon>
        <taxon>Gunneridae</taxon>
        <taxon>Pentapetalae</taxon>
        <taxon>asterids</taxon>
        <taxon>lamiids</taxon>
        <taxon>Lamiales</taxon>
        <taxon>Oleaceae</taxon>
        <taxon>Forsythieae</taxon>
        <taxon>Abeliophyllum</taxon>
    </lineage>
</organism>
<keyword evidence="3" id="KW-1185">Reference proteome</keyword>
<accession>A0ABD1W344</accession>
<evidence type="ECO:0000313" key="3">
    <source>
        <dbReference type="Proteomes" id="UP001604336"/>
    </source>
</evidence>
<sequence>MSEVPAPQHRSKFCMIHWSGNHDIEECPEVRATIDKMVENRYKPSSKSETGLPPQPKPINYIHQRGRGRGRRTKGGDYHLAPRISQQTNQRGPNEQTLAIQPIVREINTIIGGPYIGGESNNAQKSYIRAAKKPTLENFWVGREMKSLFPTIFLGS</sequence>
<evidence type="ECO:0000313" key="2">
    <source>
        <dbReference type="EMBL" id="KAL2543338.1"/>
    </source>
</evidence>
<gene>
    <name evidence="2" type="ORF">Adt_04316</name>
</gene>
<protein>
    <submittedName>
        <fullName evidence="2">Uncharacterized protein</fullName>
    </submittedName>
</protein>
<comment type="caution">
    <text evidence="2">The sequence shown here is derived from an EMBL/GenBank/DDBJ whole genome shotgun (WGS) entry which is preliminary data.</text>
</comment>